<dbReference type="InterPro" id="IPR011006">
    <property type="entry name" value="CheY-like_superfamily"/>
</dbReference>
<dbReference type="Pfam" id="PF02518">
    <property type="entry name" value="HATPase_c"/>
    <property type="match status" value="1"/>
</dbReference>
<organism evidence="9 10">
    <name type="scientific">Planktothrix tepida PCC 9214</name>
    <dbReference type="NCBI Taxonomy" id="671072"/>
    <lineage>
        <taxon>Bacteria</taxon>
        <taxon>Bacillati</taxon>
        <taxon>Cyanobacteriota</taxon>
        <taxon>Cyanophyceae</taxon>
        <taxon>Oscillatoriophycideae</taxon>
        <taxon>Oscillatoriales</taxon>
        <taxon>Microcoleaceae</taxon>
        <taxon>Planktothrix</taxon>
    </lineage>
</organism>
<dbReference type="PANTHER" id="PTHR43547:SF2">
    <property type="entry name" value="HYBRID SIGNAL TRANSDUCTION HISTIDINE KINASE C"/>
    <property type="match status" value="1"/>
</dbReference>
<feature type="domain" description="Histidine kinase" evidence="7">
    <location>
        <begin position="143"/>
        <end position="364"/>
    </location>
</feature>
<dbReference type="SUPFAM" id="SSF47384">
    <property type="entry name" value="Homodimeric domain of signal transducing histidine kinase"/>
    <property type="match status" value="1"/>
</dbReference>
<dbReference type="InterPro" id="IPR003661">
    <property type="entry name" value="HisK_dim/P_dom"/>
</dbReference>
<keyword evidence="4 9" id="KW-0418">Kinase</keyword>
<feature type="domain" description="Response regulatory" evidence="8">
    <location>
        <begin position="3"/>
        <end position="119"/>
    </location>
</feature>
<dbReference type="PRINTS" id="PR00344">
    <property type="entry name" value="BCTRLSENSOR"/>
</dbReference>
<comment type="catalytic activity">
    <reaction evidence="1">
        <text>ATP + protein L-histidine = ADP + protein N-phospho-L-histidine.</text>
        <dbReference type="EC" id="2.7.13.3"/>
    </reaction>
</comment>
<evidence type="ECO:0000256" key="2">
    <source>
        <dbReference type="ARBA" id="ARBA00012438"/>
    </source>
</evidence>
<evidence type="ECO:0000256" key="4">
    <source>
        <dbReference type="ARBA" id="ARBA00022777"/>
    </source>
</evidence>
<dbReference type="RefSeq" id="WP_072721767.1">
    <property type="nucleotide sequence ID" value="NZ_LN889813.1"/>
</dbReference>
<sequence length="366" mass="41351">MTKILVIENEESIRENIVELLEIEEFETLSAENGKIGLSIAQSTHPDLILCDVMMPELDGYGVIEALRKEPETMMIPFIFLTAKADKLDLRKGMELGADDYLTKPFTPSELLKAISTRLEKQAVVQKASQQQLQELRSNITHSLPHELRTPLNGILASTELLLHELDFMDAQEIREMVEQISLSGQRLYRLIMNFLLYAELELIATEPKRIAALRQYKTASSKDAITEQVMTQVQEAQRMADLSLNLQDVPIAMAEMRLKKLVEELVDNALKFSNPGEPIEINGCVKDRQFVLSVKNTGREMNPQQIAQIGAHMQFERKLYEQQGSGLGLAIVQKLIELHEGQLLIETPTPNQTLVTLYLPLMTDA</sequence>
<dbReference type="InterPro" id="IPR036097">
    <property type="entry name" value="HisK_dim/P_sf"/>
</dbReference>
<evidence type="ECO:0000313" key="10">
    <source>
        <dbReference type="Proteomes" id="UP000184315"/>
    </source>
</evidence>
<feature type="modified residue" description="4-aspartylphosphate" evidence="6">
    <location>
        <position position="52"/>
    </location>
</feature>
<dbReference type="Gene3D" id="1.10.287.130">
    <property type="match status" value="1"/>
</dbReference>
<dbReference type="InterPro" id="IPR001789">
    <property type="entry name" value="Sig_transdc_resp-reg_receiver"/>
</dbReference>
<dbReference type="PROSITE" id="PS50110">
    <property type="entry name" value="RESPONSE_REGULATORY"/>
    <property type="match status" value="1"/>
</dbReference>
<accession>A0A1J1LSV6</accession>
<dbReference type="InterPro" id="IPR003594">
    <property type="entry name" value="HATPase_dom"/>
</dbReference>
<dbReference type="OrthoDB" id="9812260at2"/>
<dbReference type="STRING" id="671072.PL9214650363"/>
<dbReference type="EMBL" id="CZDF01000172">
    <property type="protein sequence ID" value="CUR34924.1"/>
    <property type="molecule type" value="Genomic_DNA"/>
</dbReference>
<evidence type="ECO:0000259" key="8">
    <source>
        <dbReference type="PROSITE" id="PS50110"/>
    </source>
</evidence>
<dbReference type="CDD" id="cd17574">
    <property type="entry name" value="REC_OmpR"/>
    <property type="match status" value="1"/>
</dbReference>
<evidence type="ECO:0000259" key="7">
    <source>
        <dbReference type="PROSITE" id="PS50109"/>
    </source>
</evidence>
<dbReference type="SUPFAM" id="SSF52172">
    <property type="entry name" value="CheY-like"/>
    <property type="match status" value="1"/>
</dbReference>
<keyword evidence="4 9" id="KW-0808">Transferase</keyword>
<dbReference type="EC" id="2.7.13.3" evidence="2"/>
<dbReference type="SMART" id="SM00388">
    <property type="entry name" value="HisKA"/>
    <property type="match status" value="1"/>
</dbReference>
<evidence type="ECO:0000256" key="3">
    <source>
        <dbReference type="ARBA" id="ARBA00022553"/>
    </source>
</evidence>
<dbReference type="InterPro" id="IPR005467">
    <property type="entry name" value="His_kinase_dom"/>
</dbReference>
<dbReference type="PANTHER" id="PTHR43547">
    <property type="entry name" value="TWO-COMPONENT HISTIDINE KINASE"/>
    <property type="match status" value="1"/>
</dbReference>
<dbReference type="InterPro" id="IPR004358">
    <property type="entry name" value="Sig_transdc_His_kin-like_C"/>
</dbReference>
<gene>
    <name evidence="9" type="ORF">PL9214650363</name>
</gene>
<proteinExistence type="predicted"/>
<dbReference type="Gene3D" id="3.40.50.2300">
    <property type="match status" value="1"/>
</dbReference>
<dbReference type="InterPro" id="IPR036890">
    <property type="entry name" value="HATPase_C_sf"/>
</dbReference>
<evidence type="ECO:0000256" key="5">
    <source>
        <dbReference type="ARBA" id="ARBA00023012"/>
    </source>
</evidence>
<evidence type="ECO:0000256" key="6">
    <source>
        <dbReference type="PROSITE-ProRule" id="PRU00169"/>
    </source>
</evidence>
<dbReference type="SMART" id="SM00387">
    <property type="entry name" value="HATPase_c"/>
    <property type="match status" value="1"/>
</dbReference>
<dbReference type="Proteomes" id="UP000184315">
    <property type="component" value="Unassembled WGS sequence"/>
</dbReference>
<dbReference type="Pfam" id="PF00512">
    <property type="entry name" value="HisKA"/>
    <property type="match status" value="1"/>
</dbReference>
<evidence type="ECO:0000313" key="9">
    <source>
        <dbReference type="EMBL" id="CUR34924.1"/>
    </source>
</evidence>
<dbReference type="SUPFAM" id="SSF55874">
    <property type="entry name" value="ATPase domain of HSP90 chaperone/DNA topoisomerase II/histidine kinase"/>
    <property type="match status" value="1"/>
</dbReference>
<name>A0A1J1LSV6_9CYAN</name>
<keyword evidence="3 6" id="KW-0597">Phosphoprotein</keyword>
<dbReference type="Gene3D" id="3.30.565.10">
    <property type="entry name" value="Histidine kinase-like ATPase, C-terminal domain"/>
    <property type="match status" value="1"/>
</dbReference>
<dbReference type="Pfam" id="PF00072">
    <property type="entry name" value="Response_reg"/>
    <property type="match status" value="1"/>
</dbReference>
<evidence type="ECO:0000256" key="1">
    <source>
        <dbReference type="ARBA" id="ARBA00000085"/>
    </source>
</evidence>
<reference evidence="10" key="1">
    <citation type="submission" date="2015-10" db="EMBL/GenBank/DDBJ databases">
        <authorList>
            <person name="Regsiter A."/>
            <person name="william w."/>
        </authorList>
    </citation>
    <scope>NUCLEOTIDE SEQUENCE [LARGE SCALE GENOMIC DNA]</scope>
</reference>
<dbReference type="AlphaFoldDB" id="A0A1J1LSV6"/>
<dbReference type="CDD" id="cd00082">
    <property type="entry name" value="HisKA"/>
    <property type="match status" value="1"/>
</dbReference>
<dbReference type="SMART" id="SM00448">
    <property type="entry name" value="REC"/>
    <property type="match status" value="1"/>
</dbReference>
<dbReference type="GO" id="GO:0000155">
    <property type="term" value="F:phosphorelay sensor kinase activity"/>
    <property type="evidence" value="ECO:0007669"/>
    <property type="project" value="InterPro"/>
</dbReference>
<keyword evidence="10" id="KW-1185">Reference proteome</keyword>
<keyword evidence="5" id="KW-0902">Two-component regulatory system</keyword>
<dbReference type="PROSITE" id="PS50109">
    <property type="entry name" value="HIS_KIN"/>
    <property type="match status" value="1"/>
</dbReference>
<protein>
    <recommendedName>
        <fullName evidence="2">histidine kinase</fullName>
        <ecNumber evidence="2">2.7.13.3</ecNumber>
    </recommendedName>
</protein>